<name>A0A9Q3FXU2_9BASI</name>
<sequence length="84" mass="9475">MATSTPYREQIPGTLPRRVNIAAQIPTPLHQEIPKNTTPIVKIRAEDYNLWFDGNDVERFNKKVENIAEIGGATGRDIARQIAF</sequence>
<keyword evidence="2" id="KW-1185">Reference proteome</keyword>
<proteinExistence type="predicted"/>
<dbReference type="Proteomes" id="UP000765509">
    <property type="component" value="Unassembled WGS sequence"/>
</dbReference>
<accession>A0A9Q3FXU2</accession>
<reference evidence="1" key="1">
    <citation type="submission" date="2021-03" db="EMBL/GenBank/DDBJ databases">
        <title>Draft genome sequence of rust myrtle Austropuccinia psidii MF-1, a brazilian biotype.</title>
        <authorList>
            <person name="Quecine M.C."/>
            <person name="Pachon D.M.R."/>
            <person name="Bonatelli M.L."/>
            <person name="Correr F.H."/>
            <person name="Franceschini L.M."/>
            <person name="Leite T.F."/>
            <person name="Margarido G.R.A."/>
            <person name="Almeida C.A."/>
            <person name="Ferrarezi J.A."/>
            <person name="Labate C.A."/>
        </authorList>
    </citation>
    <scope>NUCLEOTIDE SEQUENCE</scope>
    <source>
        <strain evidence="1">MF-1</strain>
    </source>
</reference>
<organism evidence="1 2">
    <name type="scientific">Austropuccinia psidii MF-1</name>
    <dbReference type="NCBI Taxonomy" id="1389203"/>
    <lineage>
        <taxon>Eukaryota</taxon>
        <taxon>Fungi</taxon>
        <taxon>Dikarya</taxon>
        <taxon>Basidiomycota</taxon>
        <taxon>Pucciniomycotina</taxon>
        <taxon>Pucciniomycetes</taxon>
        <taxon>Pucciniales</taxon>
        <taxon>Sphaerophragmiaceae</taxon>
        <taxon>Austropuccinia</taxon>
    </lineage>
</organism>
<comment type="caution">
    <text evidence="1">The sequence shown here is derived from an EMBL/GenBank/DDBJ whole genome shotgun (WGS) entry which is preliminary data.</text>
</comment>
<evidence type="ECO:0000313" key="1">
    <source>
        <dbReference type="EMBL" id="MBW0545893.1"/>
    </source>
</evidence>
<dbReference type="EMBL" id="AVOT02050847">
    <property type="protein sequence ID" value="MBW0545893.1"/>
    <property type="molecule type" value="Genomic_DNA"/>
</dbReference>
<dbReference type="OrthoDB" id="2506366at2759"/>
<evidence type="ECO:0000313" key="2">
    <source>
        <dbReference type="Proteomes" id="UP000765509"/>
    </source>
</evidence>
<dbReference type="AlphaFoldDB" id="A0A9Q3FXU2"/>
<protein>
    <submittedName>
        <fullName evidence="1">Uncharacterized protein</fullName>
    </submittedName>
</protein>
<gene>
    <name evidence="1" type="ORF">O181_085608</name>
</gene>